<dbReference type="GO" id="GO:0032153">
    <property type="term" value="C:cell division site"/>
    <property type="evidence" value="ECO:0007669"/>
    <property type="project" value="UniProtKB-UniRule"/>
</dbReference>
<sequence>MQQVTRRQLLKTAAFSTALSLLPEEAIAATRQPLFIPPLLENRRGKPIFLSMESVTKSLLGDKRVELWGFNGLYLGPTVKVKQGDFVKLNYRNNLAQAVSLNIQGLQIPSELLGGIGRSLKPTQNWSPIVQITQPASTCWYHGNSLTNAAYETYRGLVGMWLIEDSSLSQTKLPQQYGVNDIPLILQDMRLNSHGTQLFQPNQSHFFGDRLFVNGQEAPYLNVGRGWVRLRILNASLSRGYELRCDDEREMQLIATDLGYLPQMKALTSVFVAPGERVELLIDLNEGENVSLIAGKKRGILDKLTSWFASDDELVDNTVLELRPEGLVSVFSELSHTQFTTDATQQVPVTTTREFHLDTRNAMINQRRFDPRRIDVMAKQGSTERWILTSSSPIGFRIQGAKFVVESRAEQPIPDNELSWKDTVFIQGKTQILVRFDNLSSHNFPFIFGTSDLMLSDKGCMGLIVVQ</sequence>
<evidence type="ECO:0000256" key="5">
    <source>
        <dbReference type="HAMAP-Rule" id="MF_00915"/>
    </source>
</evidence>
<keyword evidence="8" id="KW-1185">Reference proteome</keyword>
<evidence type="ECO:0000313" key="7">
    <source>
        <dbReference type="EMBL" id="PJG85949.1"/>
    </source>
</evidence>
<dbReference type="InterPro" id="IPR006311">
    <property type="entry name" value="TAT_signal"/>
</dbReference>
<name>A0A2M8S479_9PAST</name>
<dbReference type="GO" id="GO:0030288">
    <property type="term" value="C:outer membrane-bounded periplasmic space"/>
    <property type="evidence" value="ECO:0007669"/>
    <property type="project" value="UniProtKB-UniRule"/>
</dbReference>
<evidence type="ECO:0000256" key="1">
    <source>
        <dbReference type="ARBA" id="ARBA00022618"/>
    </source>
</evidence>
<dbReference type="GO" id="GO:0005507">
    <property type="term" value="F:copper ion binding"/>
    <property type="evidence" value="ECO:0007669"/>
    <property type="project" value="InterPro"/>
</dbReference>
<proteinExistence type="inferred from homology"/>
<feature type="domain" description="Plastocyanin-like" evidence="6">
    <location>
        <begin position="55"/>
        <end position="166"/>
    </location>
</feature>
<dbReference type="GO" id="GO:0043093">
    <property type="term" value="P:FtsZ-dependent cytokinesis"/>
    <property type="evidence" value="ECO:0007669"/>
    <property type="project" value="UniProtKB-UniRule"/>
</dbReference>
<dbReference type="SUPFAM" id="SSF49503">
    <property type="entry name" value="Cupredoxins"/>
    <property type="match status" value="3"/>
</dbReference>
<dbReference type="CDD" id="cd13890">
    <property type="entry name" value="CuRO_3_CueO_FtsP"/>
    <property type="match status" value="1"/>
</dbReference>
<evidence type="ECO:0000259" key="6">
    <source>
        <dbReference type="Pfam" id="PF07732"/>
    </source>
</evidence>
<dbReference type="HAMAP" id="MF_00915">
    <property type="entry name" value="FtsP"/>
    <property type="match status" value="1"/>
</dbReference>
<dbReference type="Gene3D" id="2.60.40.420">
    <property type="entry name" value="Cupredoxins - blue copper proteins"/>
    <property type="match status" value="3"/>
</dbReference>
<dbReference type="InterPro" id="IPR045087">
    <property type="entry name" value="Cu-oxidase_fam"/>
</dbReference>
<comment type="similarity">
    <text evidence="5">Belongs to the FtsP family.</text>
</comment>
<accession>A0A2M8S479</accession>
<comment type="function">
    <text evidence="5">Cell division protein that is required for growth during stress conditions. May be involved in protecting or stabilizing the divisomal assembly under conditions of stress.</text>
</comment>
<organism evidence="7 8">
    <name type="scientific">Conservatibacter flavescens</name>
    <dbReference type="NCBI Taxonomy" id="28161"/>
    <lineage>
        <taxon>Bacteria</taxon>
        <taxon>Pseudomonadati</taxon>
        <taxon>Pseudomonadota</taxon>
        <taxon>Gammaproteobacteria</taxon>
        <taxon>Pasteurellales</taxon>
        <taxon>Pasteurellaceae</taxon>
        <taxon>Conservatibacter</taxon>
    </lineage>
</organism>
<dbReference type="InterPro" id="IPR026589">
    <property type="entry name" value="FtsP"/>
</dbReference>
<evidence type="ECO:0000256" key="4">
    <source>
        <dbReference type="ARBA" id="ARBA00023306"/>
    </source>
</evidence>
<dbReference type="RefSeq" id="WP_100288203.1">
    <property type="nucleotide sequence ID" value="NZ_PHHA01000004.1"/>
</dbReference>
<dbReference type="PANTHER" id="PTHR48267:SF1">
    <property type="entry name" value="BILIRUBIN OXIDASE"/>
    <property type="match status" value="1"/>
</dbReference>
<keyword evidence="3 5" id="KW-0574">Periplasm</keyword>
<keyword evidence="2" id="KW-0732">Signal</keyword>
<evidence type="ECO:0000256" key="2">
    <source>
        <dbReference type="ARBA" id="ARBA00022729"/>
    </source>
</evidence>
<gene>
    <name evidence="5" type="primary">ftsP</name>
    <name evidence="7" type="ORF">CVP05_03535</name>
</gene>
<dbReference type="PROSITE" id="PS51318">
    <property type="entry name" value="TAT"/>
    <property type="match status" value="1"/>
</dbReference>
<dbReference type="PANTHER" id="PTHR48267">
    <property type="entry name" value="CUPREDOXIN SUPERFAMILY PROTEIN"/>
    <property type="match status" value="1"/>
</dbReference>
<dbReference type="CDD" id="cd13867">
    <property type="entry name" value="CuRO_2_CueO_FtsP"/>
    <property type="match status" value="1"/>
</dbReference>
<dbReference type="InterPro" id="IPR011707">
    <property type="entry name" value="Cu-oxidase-like_N"/>
</dbReference>
<comment type="subcellular location">
    <subcellularLocation>
        <location evidence="5">Periplasm</location>
    </subcellularLocation>
    <text evidence="5">Localizes to the division septum.</text>
</comment>
<dbReference type="Proteomes" id="UP000229329">
    <property type="component" value="Unassembled WGS sequence"/>
</dbReference>
<comment type="caution">
    <text evidence="7">The sequence shown here is derived from an EMBL/GenBank/DDBJ whole genome shotgun (WGS) entry which is preliminary data.</text>
</comment>
<keyword evidence="4 5" id="KW-0131">Cell cycle</keyword>
<dbReference type="OrthoDB" id="9757546at2"/>
<reference evidence="7 8" key="1">
    <citation type="submission" date="2017-11" db="EMBL/GenBank/DDBJ databases">
        <title>Reclassification of Bisgaard taxon 7 as Conservatibacter flavescens gen. nov., sp. nov.</title>
        <authorList>
            <person name="Christensen H."/>
        </authorList>
    </citation>
    <scope>NUCLEOTIDE SEQUENCE [LARGE SCALE GENOMIC DNA]</scope>
    <source>
        <strain evidence="7 8">7_4</strain>
    </source>
</reference>
<evidence type="ECO:0000256" key="3">
    <source>
        <dbReference type="ARBA" id="ARBA00022764"/>
    </source>
</evidence>
<dbReference type="Pfam" id="PF07732">
    <property type="entry name" value="Cu-oxidase_3"/>
    <property type="match status" value="1"/>
</dbReference>
<dbReference type="EMBL" id="PHHA01000004">
    <property type="protein sequence ID" value="PJG85949.1"/>
    <property type="molecule type" value="Genomic_DNA"/>
</dbReference>
<keyword evidence="1 5" id="KW-0132">Cell division</keyword>
<protein>
    <recommendedName>
        <fullName evidence="5">Cell division protein FtsP</fullName>
    </recommendedName>
</protein>
<evidence type="ECO:0000313" key="8">
    <source>
        <dbReference type="Proteomes" id="UP000229329"/>
    </source>
</evidence>
<dbReference type="AlphaFoldDB" id="A0A2M8S479"/>
<dbReference type="InterPro" id="IPR008972">
    <property type="entry name" value="Cupredoxin"/>
</dbReference>